<dbReference type="EMBL" id="CAJVPQ010000561">
    <property type="protein sequence ID" value="CAG8492603.1"/>
    <property type="molecule type" value="Genomic_DNA"/>
</dbReference>
<feature type="region of interest" description="Disordered" evidence="13">
    <location>
        <begin position="42"/>
        <end position="64"/>
    </location>
</feature>
<dbReference type="InterPro" id="IPR013087">
    <property type="entry name" value="Znf_C2H2_type"/>
</dbReference>
<dbReference type="PANTHER" id="PTHR47428:SF1">
    <property type="entry name" value="REGULATORY PROTEIN MIG1-RELATED"/>
    <property type="match status" value="1"/>
</dbReference>
<proteinExistence type="inferred from homology"/>
<feature type="domain" description="C2H2-type" evidence="14">
    <location>
        <begin position="69"/>
        <end position="96"/>
    </location>
</feature>
<evidence type="ECO:0000313" key="15">
    <source>
        <dbReference type="EMBL" id="CAG8492603.1"/>
    </source>
</evidence>
<feature type="domain" description="C2H2-type" evidence="14">
    <location>
        <begin position="97"/>
        <end position="126"/>
    </location>
</feature>
<dbReference type="GO" id="GO:0008270">
    <property type="term" value="F:zinc ion binding"/>
    <property type="evidence" value="ECO:0007669"/>
    <property type="project" value="UniProtKB-KW"/>
</dbReference>
<dbReference type="GO" id="GO:0005634">
    <property type="term" value="C:nucleus"/>
    <property type="evidence" value="ECO:0007669"/>
    <property type="project" value="UniProtKB-SubCell"/>
</dbReference>
<keyword evidence="9" id="KW-0804">Transcription</keyword>
<accession>A0A9N8WT34</accession>
<evidence type="ECO:0000313" key="16">
    <source>
        <dbReference type="Proteomes" id="UP000789570"/>
    </source>
</evidence>
<keyword evidence="6" id="KW-0862">Zinc</keyword>
<dbReference type="SMART" id="SM00355">
    <property type="entry name" value="ZnF_C2H2"/>
    <property type="match status" value="2"/>
</dbReference>
<organism evidence="15 16">
    <name type="scientific">Funneliformis caledonium</name>
    <dbReference type="NCBI Taxonomy" id="1117310"/>
    <lineage>
        <taxon>Eukaryota</taxon>
        <taxon>Fungi</taxon>
        <taxon>Fungi incertae sedis</taxon>
        <taxon>Mucoromycota</taxon>
        <taxon>Glomeromycotina</taxon>
        <taxon>Glomeromycetes</taxon>
        <taxon>Glomerales</taxon>
        <taxon>Glomeraceae</taxon>
        <taxon>Funneliformis</taxon>
    </lineage>
</organism>
<dbReference type="Proteomes" id="UP000789570">
    <property type="component" value="Unassembled WGS sequence"/>
</dbReference>
<keyword evidence="4" id="KW-0677">Repeat</keyword>
<dbReference type="Gene3D" id="3.30.160.60">
    <property type="entry name" value="Classic Zinc Finger"/>
    <property type="match status" value="2"/>
</dbReference>
<keyword evidence="16" id="KW-1185">Reference proteome</keyword>
<dbReference type="GO" id="GO:0005737">
    <property type="term" value="C:cytoplasm"/>
    <property type="evidence" value="ECO:0007669"/>
    <property type="project" value="TreeGrafter"/>
</dbReference>
<evidence type="ECO:0000256" key="7">
    <source>
        <dbReference type="ARBA" id="ARBA00023015"/>
    </source>
</evidence>
<evidence type="ECO:0000256" key="1">
    <source>
        <dbReference type="ARBA" id="ARBA00004123"/>
    </source>
</evidence>
<dbReference type="PROSITE" id="PS00028">
    <property type="entry name" value="ZINC_FINGER_C2H2_1"/>
    <property type="match status" value="2"/>
</dbReference>
<keyword evidence="8" id="KW-0238">DNA-binding</keyword>
<feature type="compositionally biased region" description="Low complexity" evidence="13">
    <location>
        <begin position="173"/>
        <end position="192"/>
    </location>
</feature>
<evidence type="ECO:0000256" key="13">
    <source>
        <dbReference type="SAM" id="MobiDB-lite"/>
    </source>
</evidence>
<dbReference type="AlphaFoldDB" id="A0A9N8WT34"/>
<comment type="subcellular location">
    <subcellularLocation>
        <location evidence="1">Nucleus</location>
    </subcellularLocation>
</comment>
<evidence type="ECO:0000256" key="6">
    <source>
        <dbReference type="ARBA" id="ARBA00022833"/>
    </source>
</evidence>
<dbReference type="FunFam" id="3.30.160.60:FF:000152">
    <property type="entry name" value="DNA-binding protein creA"/>
    <property type="match status" value="1"/>
</dbReference>
<keyword evidence="5 12" id="KW-0863">Zinc-finger</keyword>
<dbReference type="PANTHER" id="PTHR47428">
    <property type="entry name" value="REGULATORY PROTEIN MIG1-RELATED"/>
    <property type="match status" value="1"/>
</dbReference>
<evidence type="ECO:0000259" key="14">
    <source>
        <dbReference type="PROSITE" id="PS50157"/>
    </source>
</evidence>
<feature type="region of interest" description="Disordered" evidence="13">
    <location>
        <begin position="112"/>
        <end position="192"/>
    </location>
</feature>
<dbReference type="GO" id="GO:0000433">
    <property type="term" value="P:carbon catabolite repression of transcription from RNA polymerase II promoter by glucose"/>
    <property type="evidence" value="ECO:0007669"/>
    <property type="project" value="TreeGrafter"/>
</dbReference>
<dbReference type="InterPro" id="IPR036236">
    <property type="entry name" value="Znf_C2H2_sf"/>
</dbReference>
<dbReference type="SUPFAM" id="SSF57667">
    <property type="entry name" value="beta-beta-alpha zinc fingers"/>
    <property type="match status" value="1"/>
</dbReference>
<feature type="compositionally biased region" description="Low complexity" evidence="13">
    <location>
        <begin position="375"/>
        <end position="393"/>
    </location>
</feature>
<keyword evidence="2" id="KW-0678">Repressor</keyword>
<evidence type="ECO:0000256" key="5">
    <source>
        <dbReference type="ARBA" id="ARBA00022771"/>
    </source>
</evidence>
<dbReference type="FunFam" id="3.30.160.60:FF:000089">
    <property type="entry name" value="DNA-binding protein creA"/>
    <property type="match status" value="1"/>
</dbReference>
<evidence type="ECO:0000256" key="4">
    <source>
        <dbReference type="ARBA" id="ARBA00022737"/>
    </source>
</evidence>
<comment type="similarity">
    <text evidence="11">Belongs to the creA/MIG C2H2-type zinc-finger protein family.</text>
</comment>
<protein>
    <submittedName>
        <fullName evidence="15">1498_t:CDS:1</fullName>
    </submittedName>
</protein>
<comment type="caution">
    <text evidence="15">The sequence shown here is derived from an EMBL/GenBank/DDBJ whole genome shotgun (WGS) entry which is preliminary data.</text>
</comment>
<gene>
    <name evidence="15" type="ORF">FCALED_LOCUS3293</name>
</gene>
<name>A0A9N8WT34_9GLOM</name>
<evidence type="ECO:0000256" key="10">
    <source>
        <dbReference type="ARBA" id="ARBA00023242"/>
    </source>
</evidence>
<reference evidence="15" key="1">
    <citation type="submission" date="2021-06" db="EMBL/GenBank/DDBJ databases">
        <authorList>
            <person name="Kallberg Y."/>
            <person name="Tangrot J."/>
            <person name="Rosling A."/>
        </authorList>
    </citation>
    <scope>NUCLEOTIDE SEQUENCE</scope>
    <source>
        <strain evidence="15">UK204</strain>
    </source>
</reference>
<evidence type="ECO:0000256" key="11">
    <source>
        <dbReference type="ARBA" id="ARBA00038023"/>
    </source>
</evidence>
<evidence type="ECO:0000256" key="12">
    <source>
        <dbReference type="PROSITE-ProRule" id="PRU00042"/>
    </source>
</evidence>
<evidence type="ECO:0000256" key="8">
    <source>
        <dbReference type="ARBA" id="ARBA00023125"/>
    </source>
</evidence>
<sequence>MAAALKNILHPTTVQNPTIFTPHAHLYDGNQYRNFTNNNATASNVSVTTNSPKKRTHSNVDKSNVPRPYKCTMCHKAFYRLEHQTRHIRTHTGEKPHRCDFSGCEKRFSRSDELTRHRRIHTNTNKRDKRKTQKMNGMDFKSNLPTPRFDPSRPYDDEEDFGIGMFPDRFRSRSNSDSSTISSSSSSSVGSNMSVSLLSSVNNSHQIHAPMASTYSTNYYSSRVLHHSLLNDYAPLETTTKRRRNSEPEYMMLSPQLSAISFDAQSNSSQVCHDSGSDEDEIFTPVHSPEHSPSLGPHVVGSDTFSNSSNFNNNFIPVYSGGMTANNFHQWKQNDFQNYTANFNNSAPILASNRISDIVNDPTFSPRVRTLPPLTGNGSTSSSTAVSTTSVSSNNHSNYGFDFNRSAFLPPVRY</sequence>
<dbReference type="OrthoDB" id="654211at2759"/>
<feature type="compositionally biased region" description="Polar residues" evidence="13">
    <location>
        <begin position="42"/>
        <end position="51"/>
    </location>
</feature>
<keyword evidence="7" id="KW-0805">Transcription regulation</keyword>
<keyword evidence="3" id="KW-0479">Metal-binding</keyword>
<dbReference type="InterPro" id="IPR051007">
    <property type="entry name" value="creA/MIG_C2H2-ZnF"/>
</dbReference>
<evidence type="ECO:0000256" key="9">
    <source>
        <dbReference type="ARBA" id="ARBA00023163"/>
    </source>
</evidence>
<keyword evidence="10" id="KW-0539">Nucleus</keyword>
<evidence type="ECO:0000256" key="3">
    <source>
        <dbReference type="ARBA" id="ARBA00022723"/>
    </source>
</evidence>
<dbReference type="Pfam" id="PF00096">
    <property type="entry name" value="zf-C2H2"/>
    <property type="match status" value="2"/>
</dbReference>
<evidence type="ECO:0000256" key="2">
    <source>
        <dbReference type="ARBA" id="ARBA00022491"/>
    </source>
</evidence>
<dbReference type="PROSITE" id="PS50157">
    <property type="entry name" value="ZINC_FINGER_C2H2_2"/>
    <property type="match status" value="2"/>
</dbReference>
<feature type="region of interest" description="Disordered" evidence="13">
    <location>
        <begin position="372"/>
        <end position="393"/>
    </location>
</feature>
<dbReference type="GO" id="GO:0000978">
    <property type="term" value="F:RNA polymerase II cis-regulatory region sequence-specific DNA binding"/>
    <property type="evidence" value="ECO:0007669"/>
    <property type="project" value="TreeGrafter"/>
</dbReference>